<dbReference type="GO" id="GO:0032259">
    <property type="term" value="P:methylation"/>
    <property type="evidence" value="ECO:0007669"/>
    <property type="project" value="UniProtKB-KW"/>
</dbReference>
<comment type="function">
    <text evidence="5">Catalyzes the methylation of C-1 in cobalt-precorrin-5B to form cobalt-precorrin-6A.</text>
</comment>
<evidence type="ECO:0000313" key="7">
    <source>
        <dbReference type="Proteomes" id="UP000070160"/>
    </source>
</evidence>
<dbReference type="GO" id="GO:0019251">
    <property type="term" value="P:anaerobic cobalamin biosynthetic process"/>
    <property type="evidence" value="ECO:0007669"/>
    <property type="project" value="UniProtKB-UniRule"/>
</dbReference>
<evidence type="ECO:0000256" key="5">
    <source>
        <dbReference type="HAMAP-Rule" id="MF_00787"/>
    </source>
</evidence>
<comment type="similarity">
    <text evidence="5">Belongs to the CbiD family.</text>
</comment>
<evidence type="ECO:0000313" key="6">
    <source>
        <dbReference type="EMBL" id="KXB90847.1"/>
    </source>
</evidence>
<comment type="pathway">
    <text evidence="5">Cofactor biosynthesis; adenosylcobalamin biosynthesis; cob(II)yrinate a,c-diamide from sirohydrochlorin (anaerobic route): step 6/10.</text>
</comment>
<dbReference type="Gene3D" id="3.30.2110.10">
    <property type="entry name" value="CbiD-like"/>
    <property type="match status" value="1"/>
</dbReference>
<proteinExistence type="inferred from homology"/>
<keyword evidence="1 5" id="KW-0169">Cobalamin biosynthesis</keyword>
<accession>A0A134CFI5</accession>
<evidence type="ECO:0000256" key="4">
    <source>
        <dbReference type="ARBA" id="ARBA00022691"/>
    </source>
</evidence>
<dbReference type="Pfam" id="PF01888">
    <property type="entry name" value="CbiD"/>
    <property type="match status" value="1"/>
</dbReference>
<protein>
    <recommendedName>
        <fullName evidence="5">Cobalt-precorrin-5B C(1)-methyltransferase</fullName>
        <ecNumber evidence="5">2.1.1.195</ecNumber>
    </recommendedName>
    <alternativeName>
        <fullName evidence="5">Cobalt-precorrin-6A synthase</fullName>
    </alternativeName>
</protein>
<dbReference type="InterPro" id="IPR002748">
    <property type="entry name" value="CbiD"/>
</dbReference>
<dbReference type="RefSeq" id="WP_062485662.1">
    <property type="nucleotide sequence ID" value="NZ_KQ960952.1"/>
</dbReference>
<dbReference type="HAMAP" id="MF_00787">
    <property type="entry name" value="CbiD"/>
    <property type="match status" value="1"/>
</dbReference>
<evidence type="ECO:0000256" key="2">
    <source>
        <dbReference type="ARBA" id="ARBA00022603"/>
    </source>
</evidence>
<dbReference type="EMBL" id="LSDT01000043">
    <property type="protein sequence ID" value="KXB90847.1"/>
    <property type="molecule type" value="Genomic_DNA"/>
</dbReference>
<dbReference type="EC" id="2.1.1.195" evidence="5"/>
<reference evidence="7" key="1">
    <citation type="submission" date="2016-01" db="EMBL/GenBank/DDBJ databases">
        <authorList>
            <person name="Mitreva M."/>
            <person name="Pepin K.H."/>
            <person name="Mihindukulasuriya K.A."/>
            <person name="Fulton R."/>
            <person name="Fronick C."/>
            <person name="O'Laughlin M."/>
            <person name="Miner T."/>
            <person name="Herter B."/>
            <person name="Rosa B.A."/>
            <person name="Cordes M."/>
            <person name="Tomlinson C."/>
            <person name="Wollam A."/>
            <person name="Palsikar V.B."/>
            <person name="Mardis E.R."/>
            <person name="Wilson R.K."/>
        </authorList>
    </citation>
    <scope>NUCLEOTIDE SEQUENCE [LARGE SCALE GENOMIC DNA]</scope>
    <source>
        <strain evidence="7">KA00182</strain>
    </source>
</reference>
<dbReference type="SUPFAM" id="SSF111342">
    <property type="entry name" value="CbiD-like"/>
    <property type="match status" value="1"/>
</dbReference>
<comment type="caution">
    <text evidence="6">The sequence shown here is derived from an EMBL/GenBank/DDBJ whole genome shotgun (WGS) entry which is preliminary data.</text>
</comment>
<organism evidence="6 7">
    <name type="scientific">Megasphaera hutchinsoni</name>
    <dbReference type="NCBI Taxonomy" id="1588748"/>
    <lineage>
        <taxon>Bacteria</taxon>
        <taxon>Bacillati</taxon>
        <taxon>Bacillota</taxon>
        <taxon>Negativicutes</taxon>
        <taxon>Veillonellales</taxon>
        <taxon>Veillonellaceae</taxon>
        <taxon>Megasphaera</taxon>
    </lineage>
</organism>
<dbReference type="AlphaFoldDB" id="A0A134CFI5"/>
<keyword evidence="2 5" id="KW-0489">Methyltransferase</keyword>
<dbReference type="NCBIfam" id="TIGR00312">
    <property type="entry name" value="cbiD"/>
    <property type="match status" value="1"/>
</dbReference>
<dbReference type="PANTHER" id="PTHR35863:SF1">
    <property type="entry name" value="COBALT-PRECORRIN-5B C(1)-METHYLTRANSFERASE"/>
    <property type="match status" value="1"/>
</dbReference>
<comment type="catalytic activity">
    <reaction evidence="5">
        <text>Co-precorrin-5B + S-adenosyl-L-methionine = Co-precorrin-6A + S-adenosyl-L-homocysteine</text>
        <dbReference type="Rhea" id="RHEA:26285"/>
        <dbReference type="ChEBI" id="CHEBI:57856"/>
        <dbReference type="ChEBI" id="CHEBI:59789"/>
        <dbReference type="ChEBI" id="CHEBI:60063"/>
        <dbReference type="ChEBI" id="CHEBI:60064"/>
        <dbReference type="EC" id="2.1.1.195"/>
    </reaction>
</comment>
<dbReference type="GO" id="GO:0043780">
    <property type="term" value="F:cobalt-precorrin-5B C1-methyltransferase activity"/>
    <property type="evidence" value="ECO:0007669"/>
    <property type="project" value="RHEA"/>
</dbReference>
<keyword evidence="3 5" id="KW-0808">Transferase</keyword>
<dbReference type="UniPathway" id="UPA00148">
    <property type="reaction ID" value="UER00227"/>
</dbReference>
<name>A0A134CFI5_9FIRM</name>
<evidence type="ECO:0000256" key="1">
    <source>
        <dbReference type="ARBA" id="ARBA00022573"/>
    </source>
</evidence>
<dbReference type="PATRIC" id="fig|1588748.3.peg.892"/>
<dbReference type="InterPro" id="IPR036074">
    <property type="entry name" value="CbiD_sf"/>
</dbReference>
<dbReference type="PANTHER" id="PTHR35863">
    <property type="entry name" value="COBALT-PRECORRIN-5B C(1)-METHYLTRANSFERASE"/>
    <property type="match status" value="1"/>
</dbReference>
<keyword evidence="7" id="KW-1185">Reference proteome</keyword>
<dbReference type="STRING" id="1588748.HMPREF3182_00928"/>
<keyword evidence="4 5" id="KW-0949">S-adenosyl-L-methionine</keyword>
<dbReference type="Proteomes" id="UP000070160">
    <property type="component" value="Unassembled WGS sequence"/>
</dbReference>
<evidence type="ECO:0000256" key="3">
    <source>
        <dbReference type="ARBA" id="ARBA00022679"/>
    </source>
</evidence>
<gene>
    <name evidence="5" type="primary">cbiD</name>
    <name evidence="6" type="ORF">HMPREF3182_00928</name>
</gene>
<dbReference type="PIRSF" id="PIRSF026782">
    <property type="entry name" value="CbiD"/>
    <property type="match status" value="1"/>
</dbReference>
<sequence length="378" mass="40986">MNLFTVKEGKQLRCGYTTGSCAAGAVRAAATMLLTGEAVELVRLLVPSGDVLVLSVEHILRTNDRVSCAICKDSGDDPDATDGIYVYATVQKSDTYVLTGGEGIGKITKPGLACAVGEWAINPIPRQMIERALTDVAEQYGYNGQFSVQLSIPGGEEIAKKTFNPRLGVQGGLSILGTTGIVEPMSEKALIHTIHMEMDSQYAAGIRHLLAFFGNYGVSFSQAQWGLDTTKRITCSNYVGEMLDYAVYKEFSDVLLIGHIGKVVKLAQGIMNTHSRYGDGRMSFLALAALLGGATSQVGQAIYDCVTTDGALEILAKQGLLKRVMSFMCKKIEFYVQYRVQEKMPVGVIAFSQEWGVLGMTKQAKAILAVHERRKQDE</sequence>